<accession>A0ABQ0FKH1</accession>
<dbReference type="Proteomes" id="UP001623349">
    <property type="component" value="Unassembled WGS sequence"/>
</dbReference>
<reference evidence="2 3" key="1">
    <citation type="submission" date="2024-08" db="EMBL/GenBank/DDBJ databases">
        <title>The draft genome of Apodemus speciosus.</title>
        <authorList>
            <person name="Nabeshima K."/>
            <person name="Suzuki S."/>
            <person name="Onuma M."/>
        </authorList>
    </citation>
    <scope>NUCLEOTIDE SEQUENCE [LARGE SCALE GENOMIC DNA]</scope>
    <source>
        <strain evidence="2">IB14-021</strain>
    </source>
</reference>
<dbReference type="InterPro" id="IPR056602">
    <property type="entry name" value="Beta-prop_LRRK2"/>
</dbReference>
<evidence type="ECO:0000259" key="1">
    <source>
        <dbReference type="Pfam" id="PF23748"/>
    </source>
</evidence>
<evidence type="ECO:0000313" key="2">
    <source>
        <dbReference type="EMBL" id="GAB1299752.1"/>
    </source>
</evidence>
<protein>
    <submittedName>
        <fullName evidence="2">Leucine-rich repeat serine/threonine-protein kinase 2</fullName>
    </submittedName>
</protein>
<keyword evidence="3" id="KW-1185">Reference proteome</keyword>
<dbReference type="EMBL" id="BAAFST010000015">
    <property type="protein sequence ID" value="GAB1299752.1"/>
    <property type="molecule type" value="Genomic_DNA"/>
</dbReference>
<gene>
    <name evidence="2" type="ORF">APTSU1_001498900</name>
</gene>
<keyword evidence="2" id="KW-0808">Transferase</keyword>
<sequence>MATAQLGSLKNVMLVLGYKRKSTEGTQEQKEIQSCLSIWDLNLPHEVQNLEKHIEVRTELADKMRKTSVE</sequence>
<keyword evidence="2" id="KW-0418">Kinase</keyword>
<feature type="domain" description="LRRK2 beta-propeller" evidence="1">
    <location>
        <begin position="1"/>
        <end position="39"/>
    </location>
</feature>
<proteinExistence type="predicted"/>
<evidence type="ECO:0000313" key="3">
    <source>
        <dbReference type="Proteomes" id="UP001623349"/>
    </source>
</evidence>
<name>A0ABQ0FKH1_APOSI</name>
<dbReference type="GO" id="GO:0016301">
    <property type="term" value="F:kinase activity"/>
    <property type="evidence" value="ECO:0007669"/>
    <property type="project" value="UniProtKB-KW"/>
</dbReference>
<dbReference type="Pfam" id="PF23748">
    <property type="entry name" value="Beta-prop_LRRK2"/>
    <property type="match status" value="1"/>
</dbReference>
<organism evidence="2 3">
    <name type="scientific">Apodemus speciosus</name>
    <name type="common">Large Japanese field mouse</name>
    <dbReference type="NCBI Taxonomy" id="105296"/>
    <lineage>
        <taxon>Eukaryota</taxon>
        <taxon>Metazoa</taxon>
        <taxon>Chordata</taxon>
        <taxon>Craniata</taxon>
        <taxon>Vertebrata</taxon>
        <taxon>Euteleostomi</taxon>
        <taxon>Mammalia</taxon>
        <taxon>Eutheria</taxon>
        <taxon>Euarchontoglires</taxon>
        <taxon>Glires</taxon>
        <taxon>Rodentia</taxon>
        <taxon>Myomorpha</taxon>
        <taxon>Muroidea</taxon>
        <taxon>Muridae</taxon>
        <taxon>Murinae</taxon>
        <taxon>Apodemus</taxon>
    </lineage>
</organism>
<comment type="caution">
    <text evidence="2">The sequence shown here is derived from an EMBL/GenBank/DDBJ whole genome shotgun (WGS) entry which is preliminary data.</text>
</comment>